<feature type="signal peptide" evidence="1">
    <location>
        <begin position="1"/>
        <end position="28"/>
    </location>
</feature>
<dbReference type="EMBL" id="JAHGAW010000002">
    <property type="protein sequence ID" value="MBT2185997.1"/>
    <property type="molecule type" value="Genomic_DNA"/>
</dbReference>
<dbReference type="RefSeq" id="WP_214621747.1">
    <property type="nucleotide sequence ID" value="NZ_JAHGAW010000002.1"/>
</dbReference>
<dbReference type="InterPro" id="IPR018673">
    <property type="entry name" value="DUF2141"/>
</dbReference>
<dbReference type="AlphaFoldDB" id="A0A9X1IPB4"/>
<name>A0A9X1IPB4_9SPHN</name>
<feature type="chain" id="PRO_5040771964" evidence="1">
    <location>
        <begin position="29"/>
        <end position="168"/>
    </location>
</feature>
<evidence type="ECO:0000256" key="1">
    <source>
        <dbReference type="SAM" id="SignalP"/>
    </source>
</evidence>
<gene>
    <name evidence="2" type="ORF">KK488_03460</name>
</gene>
<dbReference type="Proteomes" id="UP001138757">
    <property type="component" value="Unassembled WGS sequence"/>
</dbReference>
<dbReference type="Pfam" id="PF09912">
    <property type="entry name" value="DUF2141"/>
    <property type="match status" value="1"/>
</dbReference>
<comment type="caution">
    <text evidence="2">The sequence shown here is derived from an EMBL/GenBank/DDBJ whole genome shotgun (WGS) entry which is preliminary data.</text>
</comment>
<keyword evidence="1" id="KW-0732">Signal</keyword>
<evidence type="ECO:0000313" key="3">
    <source>
        <dbReference type="Proteomes" id="UP001138757"/>
    </source>
</evidence>
<accession>A0A9X1IPB4</accession>
<protein>
    <submittedName>
        <fullName evidence="2">DUF2141 domain-containing protein</fullName>
    </submittedName>
</protein>
<keyword evidence="3" id="KW-1185">Reference proteome</keyword>
<proteinExistence type="predicted"/>
<evidence type="ECO:0000313" key="2">
    <source>
        <dbReference type="EMBL" id="MBT2185997.1"/>
    </source>
</evidence>
<sequence>MRGGIGARTITCLGLCIAALSAGPRAQAAPVVATVAVAPTVPASTLGALGVHFEGLRSSKGMLRACLTRNRAFFPKCEKDPAAFKLSVAAGRDARLAFGDVPPGDYALLVLHDENSNNKVDTMLGIPREGVGFSRNPKLMFGPPSFDAVRIHVPAGASETDVKLQYFL</sequence>
<reference evidence="2" key="1">
    <citation type="submission" date="2021-05" db="EMBL/GenBank/DDBJ databases">
        <title>Genome of Sphingobium sp. strain.</title>
        <authorList>
            <person name="Fan R."/>
        </authorList>
    </citation>
    <scope>NUCLEOTIDE SEQUENCE</scope>
    <source>
        <strain evidence="2">H33</strain>
    </source>
</reference>
<organism evidence="2 3">
    <name type="scientific">Sphingobium nicotianae</name>
    <dbReference type="NCBI Taxonomy" id="2782607"/>
    <lineage>
        <taxon>Bacteria</taxon>
        <taxon>Pseudomonadati</taxon>
        <taxon>Pseudomonadota</taxon>
        <taxon>Alphaproteobacteria</taxon>
        <taxon>Sphingomonadales</taxon>
        <taxon>Sphingomonadaceae</taxon>
        <taxon>Sphingobium</taxon>
    </lineage>
</organism>